<dbReference type="Gene3D" id="3.90.550.10">
    <property type="entry name" value="Spore Coat Polysaccharide Biosynthesis Protein SpsA, Chain A"/>
    <property type="match status" value="1"/>
</dbReference>
<dbReference type="Proteomes" id="UP001139103">
    <property type="component" value="Unassembled WGS sequence"/>
</dbReference>
<dbReference type="InterPro" id="IPR029044">
    <property type="entry name" value="Nucleotide-diphossugar_trans"/>
</dbReference>
<dbReference type="AlphaFoldDB" id="A0A9X1SFV9"/>
<evidence type="ECO:0000313" key="5">
    <source>
        <dbReference type="EMBL" id="MCC9629560.1"/>
    </source>
</evidence>
<keyword evidence="2 5" id="KW-0328">Glycosyltransferase</keyword>
<evidence type="ECO:0000256" key="2">
    <source>
        <dbReference type="ARBA" id="ARBA00022676"/>
    </source>
</evidence>
<dbReference type="PANTHER" id="PTHR43685">
    <property type="entry name" value="GLYCOSYLTRANSFERASE"/>
    <property type="match status" value="1"/>
</dbReference>
<reference evidence="5" key="1">
    <citation type="submission" date="2021-11" db="EMBL/GenBank/DDBJ databases">
        <title>Genome sequence.</title>
        <authorList>
            <person name="Sun Q."/>
        </authorList>
    </citation>
    <scope>NUCLEOTIDE SEQUENCE</scope>
    <source>
        <strain evidence="5">JC732</strain>
    </source>
</reference>
<evidence type="ECO:0000259" key="4">
    <source>
        <dbReference type="Pfam" id="PF00535"/>
    </source>
</evidence>
<dbReference type="PANTHER" id="PTHR43685:SF5">
    <property type="entry name" value="GLYCOSYLTRANSFERASE EPSE-RELATED"/>
    <property type="match status" value="1"/>
</dbReference>
<feature type="domain" description="Glycosyltransferase 2-like" evidence="4">
    <location>
        <begin position="23"/>
        <end position="177"/>
    </location>
</feature>
<comment type="caution">
    <text evidence="5">The sequence shown here is derived from an EMBL/GenBank/DDBJ whole genome shotgun (WGS) entry which is preliminary data.</text>
</comment>
<protein>
    <submittedName>
        <fullName evidence="5">Glycosyltransferase</fullName>
        <ecNumber evidence="5">2.4.-.-</ecNumber>
    </submittedName>
</protein>
<dbReference type="EMBL" id="JAJKFT010000010">
    <property type="protein sequence ID" value="MCC9629560.1"/>
    <property type="molecule type" value="Genomic_DNA"/>
</dbReference>
<name>A0A9X1SFV9_9BACT</name>
<dbReference type="GO" id="GO:0016757">
    <property type="term" value="F:glycosyltransferase activity"/>
    <property type="evidence" value="ECO:0007669"/>
    <property type="project" value="UniProtKB-KW"/>
</dbReference>
<evidence type="ECO:0000256" key="3">
    <source>
        <dbReference type="ARBA" id="ARBA00022679"/>
    </source>
</evidence>
<evidence type="ECO:0000313" key="6">
    <source>
        <dbReference type="Proteomes" id="UP001139103"/>
    </source>
</evidence>
<comment type="similarity">
    <text evidence="1">Belongs to the glycosyltransferase 2 family.</text>
</comment>
<dbReference type="EC" id="2.4.-.-" evidence="5"/>
<dbReference type="Pfam" id="PF00535">
    <property type="entry name" value="Glycos_transf_2"/>
    <property type="match status" value="1"/>
</dbReference>
<dbReference type="SUPFAM" id="SSF53448">
    <property type="entry name" value="Nucleotide-diphospho-sugar transferases"/>
    <property type="match status" value="1"/>
</dbReference>
<dbReference type="InterPro" id="IPR001173">
    <property type="entry name" value="Glyco_trans_2-like"/>
</dbReference>
<proteinExistence type="inferred from homology"/>
<gene>
    <name evidence="5" type="ORF">LOC68_14295</name>
</gene>
<keyword evidence="6" id="KW-1185">Reference proteome</keyword>
<keyword evidence="3 5" id="KW-0808">Transferase</keyword>
<accession>A0A9X1SFV9</accession>
<sequence length="288" mass="32949">MKASHSAPDPFSAADRQVKPLVSVVMPVLNPHPRHFREAVESVLAQTLADFELIIVEDPSPRDGRELIADLQDPRIVHVRNESRSCLRDQLNQGLRLAQADLIARADADDICCPQRLESQVARFAAEPELDVLGSRLEIIDDKGRQLGYRNYPLTHEEIVRAMRRFNPVAHPSVTFRRSTVLSADSYVAEVYVEDYDLWCRLAASGARFANDPQPRVRYRIHPEGMKSEKLKQMIAATVDLKRRYFHGEMTLAERTRLLAERGLIWMPRQLVLWLFARTAFSRTLAEN</sequence>
<organism evidence="5 6">
    <name type="scientific">Blastopirellula sediminis</name>
    <dbReference type="NCBI Taxonomy" id="2894196"/>
    <lineage>
        <taxon>Bacteria</taxon>
        <taxon>Pseudomonadati</taxon>
        <taxon>Planctomycetota</taxon>
        <taxon>Planctomycetia</taxon>
        <taxon>Pirellulales</taxon>
        <taxon>Pirellulaceae</taxon>
        <taxon>Blastopirellula</taxon>
    </lineage>
</organism>
<evidence type="ECO:0000256" key="1">
    <source>
        <dbReference type="ARBA" id="ARBA00006739"/>
    </source>
</evidence>
<dbReference type="RefSeq" id="WP_230219898.1">
    <property type="nucleotide sequence ID" value="NZ_JAJKFT010000010.1"/>
</dbReference>
<dbReference type="InterPro" id="IPR050834">
    <property type="entry name" value="Glycosyltransf_2"/>
</dbReference>